<dbReference type="RefSeq" id="WP_213410005.1">
    <property type="nucleotide sequence ID" value="NZ_BOVK01000003.1"/>
</dbReference>
<dbReference type="Proteomes" id="UP000677918">
    <property type="component" value="Unassembled WGS sequence"/>
</dbReference>
<keyword evidence="2" id="KW-1185">Reference proteome</keyword>
<evidence type="ECO:0000313" key="2">
    <source>
        <dbReference type="Proteomes" id="UP000677918"/>
    </source>
</evidence>
<protein>
    <submittedName>
        <fullName evidence="1">Uncharacterized protein</fullName>
    </submittedName>
</protein>
<proteinExistence type="predicted"/>
<evidence type="ECO:0000313" key="1">
    <source>
        <dbReference type="EMBL" id="GIQ67412.1"/>
    </source>
</evidence>
<comment type="caution">
    <text evidence="1">The sequence shown here is derived from an EMBL/GenBank/DDBJ whole genome shotgun (WGS) entry which is preliminary data.</text>
</comment>
<gene>
    <name evidence="1" type="ORF">XYCOK13_02360</name>
</gene>
<sequence>MDIVGIIKEIVKGPAPVVAVVPEEKLTRLRAIKMERFIHATTIQVAITQNLIEYMWSISPDRFAKESEAVLKESREAFKVSEQSASLKAEFDRLVEEENSEVAAILFAYGFDPRYGYTLDDHSGEIRGKVMTNE</sequence>
<dbReference type="EMBL" id="BOVK01000003">
    <property type="protein sequence ID" value="GIQ67412.1"/>
    <property type="molecule type" value="Genomic_DNA"/>
</dbReference>
<accession>A0A8J4GY98</accession>
<reference evidence="1" key="1">
    <citation type="submission" date="2021-04" db="EMBL/GenBank/DDBJ databases">
        <title>Draft genome sequence of Xylanibacillus composti strain K13.</title>
        <authorList>
            <person name="Uke A."/>
            <person name="Chhe C."/>
            <person name="Baramee S."/>
            <person name="Kosugi A."/>
        </authorList>
    </citation>
    <scope>NUCLEOTIDE SEQUENCE</scope>
    <source>
        <strain evidence="1">K13</strain>
    </source>
</reference>
<name>A0A8J4GY98_9BACL</name>
<organism evidence="1 2">
    <name type="scientific">Xylanibacillus composti</name>
    <dbReference type="NCBI Taxonomy" id="1572762"/>
    <lineage>
        <taxon>Bacteria</taxon>
        <taxon>Bacillati</taxon>
        <taxon>Bacillota</taxon>
        <taxon>Bacilli</taxon>
        <taxon>Bacillales</taxon>
        <taxon>Paenibacillaceae</taxon>
        <taxon>Xylanibacillus</taxon>
    </lineage>
</organism>
<dbReference type="AlphaFoldDB" id="A0A8J4GY98"/>